<feature type="transmembrane region" description="Helical" evidence="7">
    <location>
        <begin position="438"/>
        <end position="462"/>
    </location>
</feature>
<dbReference type="InterPro" id="IPR011992">
    <property type="entry name" value="EF-hand-dom_pair"/>
</dbReference>
<dbReference type="Gene3D" id="1.20.120.350">
    <property type="entry name" value="Voltage-gated potassium channels. Chain C"/>
    <property type="match status" value="1"/>
</dbReference>
<accession>A0ABN9TF99</accession>
<feature type="compositionally biased region" description="Basic and acidic residues" evidence="6">
    <location>
        <begin position="69"/>
        <end position="84"/>
    </location>
</feature>
<dbReference type="InterPro" id="IPR027359">
    <property type="entry name" value="Volt_channel_dom_sf"/>
</dbReference>
<feature type="domain" description="EF-hand" evidence="8">
    <location>
        <begin position="529"/>
        <end position="564"/>
    </location>
</feature>
<feature type="compositionally biased region" description="Polar residues" evidence="6">
    <location>
        <begin position="85"/>
        <end position="116"/>
    </location>
</feature>
<name>A0ABN9TF99_9DINO</name>
<dbReference type="InterPro" id="IPR002048">
    <property type="entry name" value="EF_hand_dom"/>
</dbReference>
<dbReference type="PROSITE" id="PS00018">
    <property type="entry name" value="EF_HAND_1"/>
    <property type="match status" value="1"/>
</dbReference>
<comment type="subcellular location">
    <subcellularLocation>
        <location evidence="1">Membrane</location>
        <topology evidence="1">Multi-pass membrane protein</topology>
    </subcellularLocation>
</comment>
<dbReference type="InterPro" id="IPR043203">
    <property type="entry name" value="VGCC_Ca_Na"/>
</dbReference>
<proteinExistence type="predicted"/>
<feature type="transmembrane region" description="Helical" evidence="7">
    <location>
        <begin position="363"/>
        <end position="385"/>
    </location>
</feature>
<feature type="transmembrane region" description="Helical" evidence="7">
    <location>
        <begin position="261"/>
        <end position="280"/>
    </location>
</feature>
<feature type="region of interest" description="Disordered" evidence="6">
    <location>
        <begin position="1"/>
        <end position="45"/>
    </location>
</feature>
<dbReference type="InterPro" id="IPR018247">
    <property type="entry name" value="EF_Hand_1_Ca_BS"/>
</dbReference>
<dbReference type="Gene3D" id="1.10.238.10">
    <property type="entry name" value="EF-hand"/>
    <property type="match status" value="1"/>
</dbReference>
<evidence type="ECO:0000256" key="2">
    <source>
        <dbReference type="ARBA" id="ARBA00022692"/>
    </source>
</evidence>
<evidence type="ECO:0000256" key="5">
    <source>
        <dbReference type="ARBA" id="ARBA00023136"/>
    </source>
</evidence>
<feature type="transmembrane region" description="Helical" evidence="7">
    <location>
        <begin position="222"/>
        <end position="241"/>
    </location>
</feature>
<evidence type="ECO:0000313" key="10">
    <source>
        <dbReference type="Proteomes" id="UP001189429"/>
    </source>
</evidence>
<keyword evidence="2 7" id="KW-0812">Transmembrane</keyword>
<dbReference type="SUPFAM" id="SSF81324">
    <property type="entry name" value="Voltage-gated potassium channels"/>
    <property type="match status" value="1"/>
</dbReference>
<dbReference type="CDD" id="cd00051">
    <property type="entry name" value="EFh"/>
    <property type="match status" value="1"/>
</dbReference>
<dbReference type="EMBL" id="CAUYUJ010014665">
    <property type="protein sequence ID" value="CAK0844454.1"/>
    <property type="molecule type" value="Genomic_DNA"/>
</dbReference>
<dbReference type="Proteomes" id="UP001189429">
    <property type="component" value="Unassembled WGS sequence"/>
</dbReference>
<dbReference type="SMART" id="SM00054">
    <property type="entry name" value="EFh"/>
    <property type="match status" value="2"/>
</dbReference>
<evidence type="ECO:0000256" key="1">
    <source>
        <dbReference type="ARBA" id="ARBA00004141"/>
    </source>
</evidence>
<keyword evidence="10" id="KW-1185">Reference proteome</keyword>
<dbReference type="SUPFAM" id="SSF47473">
    <property type="entry name" value="EF-hand"/>
    <property type="match status" value="1"/>
</dbReference>
<organism evidence="9 10">
    <name type="scientific">Prorocentrum cordatum</name>
    <dbReference type="NCBI Taxonomy" id="2364126"/>
    <lineage>
        <taxon>Eukaryota</taxon>
        <taxon>Sar</taxon>
        <taxon>Alveolata</taxon>
        <taxon>Dinophyceae</taxon>
        <taxon>Prorocentrales</taxon>
        <taxon>Prorocentraceae</taxon>
        <taxon>Prorocentrum</taxon>
    </lineage>
</organism>
<dbReference type="PANTHER" id="PTHR10037:SF62">
    <property type="entry name" value="SODIUM CHANNEL PROTEIN 60E"/>
    <property type="match status" value="1"/>
</dbReference>
<evidence type="ECO:0000256" key="6">
    <source>
        <dbReference type="SAM" id="MobiDB-lite"/>
    </source>
</evidence>
<dbReference type="Gene3D" id="1.10.287.70">
    <property type="match status" value="1"/>
</dbReference>
<evidence type="ECO:0000256" key="3">
    <source>
        <dbReference type="ARBA" id="ARBA00022837"/>
    </source>
</evidence>
<dbReference type="PROSITE" id="PS50222">
    <property type="entry name" value="EF_HAND_2"/>
    <property type="match status" value="1"/>
</dbReference>
<dbReference type="Pfam" id="PF00520">
    <property type="entry name" value="Ion_trans"/>
    <property type="match status" value="1"/>
</dbReference>
<dbReference type="InterPro" id="IPR005821">
    <property type="entry name" value="Ion_trans_dom"/>
</dbReference>
<keyword evidence="4 7" id="KW-1133">Transmembrane helix</keyword>
<comment type="caution">
    <text evidence="9">The sequence shown here is derived from an EMBL/GenBank/DDBJ whole genome shotgun (WGS) entry which is preliminary data.</text>
</comment>
<dbReference type="PANTHER" id="PTHR10037">
    <property type="entry name" value="VOLTAGE-GATED CATION CHANNEL CALCIUM AND SODIUM"/>
    <property type="match status" value="1"/>
</dbReference>
<protein>
    <recommendedName>
        <fullName evidence="8">EF-hand domain-containing protein</fullName>
    </recommendedName>
</protein>
<evidence type="ECO:0000313" key="9">
    <source>
        <dbReference type="EMBL" id="CAK0844454.1"/>
    </source>
</evidence>
<sequence length="612" mass="67489">MRPGAALMAEAGADVERSPAGEACAEAPGWRGSRGSARGEQPAAPAGSAEILSALAELKADLRAGFDQLREELSPDGGRPELKTSSRPTVQSYAQTATDSWPLKSSRQALHQSAARSSRPDDEIPSPQLSLSKGPRHGAESGTSSEMVMVHADDNVNDMTLNGKGGGAGRRGSIKERHPELASRALARLGILSSDSQRSLSTDKRAVIRTFAHHLVVTHGKFFDIFIGVVIIVNTVCIGVEMQLMLDQNPSVQVLHDMEHAFLACFVVEVLLRVLALGISKVVQSRWFMFDLVIVSTGVTSTWIVEPIVARNAVDSGAVELMNQVMIIRFLRLLRIVRALRLVEIFKDLWTICRGLVQAARCVTSACALIIVVVYVMGCLAVEVITLSEVLLANAESAAIVHRHFDTLPVAMMTIFQFCESDYVAAIYAPLVHVQPSLAIFFIIVWLVLSVLIMNLVTAVIVQSAIGQHEEDTEMHRLEVRKQLWKLTPSIEKMFSDLDKDEDNAILREDLMNMDLASFRIPSDLSPIVKADQLMELFDFFDMDRSGKVEQEEFVEGVFHLALSNVPAETTQTLHILRMIQRRLCFMENSIETLIQDRSTDNTCMQADDPAY</sequence>
<keyword evidence="3" id="KW-0106">Calcium</keyword>
<feature type="region of interest" description="Disordered" evidence="6">
    <location>
        <begin position="69"/>
        <end position="143"/>
    </location>
</feature>
<gene>
    <name evidence="9" type="ORF">PCOR1329_LOCUS38538</name>
</gene>
<evidence type="ECO:0000256" key="7">
    <source>
        <dbReference type="SAM" id="Phobius"/>
    </source>
</evidence>
<keyword evidence="5 7" id="KW-0472">Membrane</keyword>
<reference evidence="9" key="1">
    <citation type="submission" date="2023-10" db="EMBL/GenBank/DDBJ databases">
        <authorList>
            <person name="Chen Y."/>
            <person name="Shah S."/>
            <person name="Dougan E. K."/>
            <person name="Thang M."/>
            <person name="Chan C."/>
        </authorList>
    </citation>
    <scope>NUCLEOTIDE SEQUENCE [LARGE SCALE GENOMIC DNA]</scope>
</reference>
<evidence type="ECO:0000259" key="8">
    <source>
        <dbReference type="PROSITE" id="PS50222"/>
    </source>
</evidence>
<evidence type="ECO:0000256" key="4">
    <source>
        <dbReference type="ARBA" id="ARBA00022989"/>
    </source>
</evidence>